<dbReference type="PROSITE" id="PS50943">
    <property type="entry name" value="HTH_CROC1"/>
    <property type="match status" value="1"/>
</dbReference>
<evidence type="ECO:0000313" key="3">
    <source>
        <dbReference type="Proteomes" id="UP000630528"/>
    </source>
</evidence>
<proteinExistence type="predicted"/>
<dbReference type="RefSeq" id="WP_201176428.1">
    <property type="nucleotide sequence ID" value="NZ_JAEPWM010000011.1"/>
</dbReference>
<comment type="caution">
    <text evidence="2">The sequence shown here is derived from an EMBL/GenBank/DDBJ whole genome shotgun (WGS) entry which is preliminary data.</text>
</comment>
<sequence>MATQTKAEREAFSERLKAALARGRKRISTPTALAEAFNLRWHGRSVTPQAAQKWLTGTAMPAPEKIEVLAQMTGVPVTWLRYGLPERRDTGGPPASEARATRYEKVDNGTVTADELRLLSHLRLMPAARRELVRQLVQELALESEMWTK</sequence>
<protein>
    <submittedName>
        <fullName evidence="2">Transcriptional regulator</fullName>
    </submittedName>
</protein>
<name>A0A934WNA9_9BURK</name>
<reference evidence="2" key="2">
    <citation type="submission" date="2021-01" db="EMBL/GenBank/DDBJ databases">
        <authorList>
            <person name="Kang M."/>
        </authorList>
    </citation>
    <scope>NUCLEOTIDE SEQUENCE</scope>
    <source>
        <strain evidence="2">KACC 17527</strain>
    </source>
</reference>
<dbReference type="EMBL" id="JAEPWM010000011">
    <property type="protein sequence ID" value="MBK6008689.1"/>
    <property type="molecule type" value="Genomic_DNA"/>
</dbReference>
<evidence type="ECO:0000313" key="2">
    <source>
        <dbReference type="EMBL" id="MBK6008689.1"/>
    </source>
</evidence>
<gene>
    <name evidence="2" type="ORF">JJB11_21520</name>
</gene>
<dbReference type="InterPro" id="IPR010982">
    <property type="entry name" value="Lambda_DNA-bd_dom_sf"/>
</dbReference>
<dbReference type="InterPro" id="IPR001387">
    <property type="entry name" value="Cro/C1-type_HTH"/>
</dbReference>
<evidence type="ECO:0000259" key="1">
    <source>
        <dbReference type="PROSITE" id="PS50943"/>
    </source>
</evidence>
<reference evidence="2" key="1">
    <citation type="journal article" date="2012" name="J. Microbiol. Biotechnol.">
        <title>Ramlibacter ginsenosidimutans sp. nov., with ginsenoside-converting activity.</title>
        <authorList>
            <person name="Wang L."/>
            <person name="An D.S."/>
            <person name="Kim S.G."/>
            <person name="Jin F.X."/>
            <person name="Kim S.C."/>
            <person name="Lee S.T."/>
            <person name="Im W.T."/>
        </authorList>
    </citation>
    <scope>NUCLEOTIDE SEQUENCE</scope>
    <source>
        <strain evidence="2">KACC 17527</strain>
    </source>
</reference>
<dbReference type="Gene3D" id="1.10.260.40">
    <property type="entry name" value="lambda repressor-like DNA-binding domains"/>
    <property type="match status" value="1"/>
</dbReference>
<accession>A0A934WNA9</accession>
<keyword evidence="3" id="KW-1185">Reference proteome</keyword>
<dbReference type="Proteomes" id="UP000630528">
    <property type="component" value="Unassembled WGS sequence"/>
</dbReference>
<feature type="domain" description="HTH cro/C1-type" evidence="1">
    <location>
        <begin position="46"/>
        <end position="80"/>
    </location>
</feature>
<organism evidence="2 3">
    <name type="scientific">Ramlibacter ginsenosidimutans</name>
    <dbReference type="NCBI Taxonomy" id="502333"/>
    <lineage>
        <taxon>Bacteria</taxon>
        <taxon>Pseudomonadati</taxon>
        <taxon>Pseudomonadota</taxon>
        <taxon>Betaproteobacteria</taxon>
        <taxon>Burkholderiales</taxon>
        <taxon>Comamonadaceae</taxon>
        <taxon>Ramlibacter</taxon>
    </lineage>
</organism>
<dbReference type="AlphaFoldDB" id="A0A934WNA9"/>
<dbReference type="GO" id="GO:0003677">
    <property type="term" value="F:DNA binding"/>
    <property type="evidence" value="ECO:0007669"/>
    <property type="project" value="InterPro"/>
</dbReference>